<keyword evidence="6" id="KW-0143">Chaperone</keyword>
<evidence type="ECO:0000256" key="5">
    <source>
        <dbReference type="ARBA" id="ARBA00023136"/>
    </source>
</evidence>
<dbReference type="InterPro" id="IPR011990">
    <property type="entry name" value="TPR-like_helical_dom_sf"/>
</dbReference>
<dbReference type="AlphaFoldDB" id="A0AAP6MJW0"/>
<dbReference type="Pfam" id="PF09976">
    <property type="entry name" value="TPR_21"/>
    <property type="match status" value="1"/>
</dbReference>
<dbReference type="Gene3D" id="1.25.40.10">
    <property type="entry name" value="Tetratricopeptide repeat domain"/>
    <property type="match status" value="1"/>
</dbReference>
<comment type="caution">
    <text evidence="11">The sequence shown here is derived from an EMBL/GenBank/DDBJ whole genome shotgun (WGS) entry which is preliminary data.</text>
</comment>
<sequence length="210" mass="22797">MFSSDEEAIDAVKRWWRENGAFVIAGLVIGVALIAGWRFWQASMETQAAEAGNRVEQVNMAAEMGDFDQAATLADELLADYRRTSQAAHGALRVAALAVDTGRLEEAADYLRWAVDNGRDQELAKLARVRLARVYVALDDPQSALDVLDGVDPGRYVALFEEARGDALLAAGEPAAAREAYGRALDADNDEFGASAALEMKYHDLAGYQD</sequence>
<reference evidence="11 12" key="1">
    <citation type="submission" date="2023-12" db="EMBL/GenBank/DDBJ databases">
        <title>Whole-genome sequencing of halo(alkali)philic microorganisms from hypersaline lakes.</title>
        <authorList>
            <person name="Sorokin D.Y."/>
            <person name="Merkel A.Y."/>
            <person name="Messina E."/>
            <person name="Yakimov M."/>
        </authorList>
    </citation>
    <scope>NUCLEOTIDE SEQUENCE [LARGE SCALE GENOMIC DNA]</scope>
    <source>
        <strain evidence="11 12">AB-CW1</strain>
    </source>
</reference>
<dbReference type="GO" id="GO:0044877">
    <property type="term" value="F:protein-containing complex binding"/>
    <property type="evidence" value="ECO:0007669"/>
    <property type="project" value="InterPro"/>
</dbReference>
<dbReference type="PANTHER" id="PTHR38035">
    <property type="entry name" value="UPF0070 PROTEIN YFGM"/>
    <property type="match status" value="1"/>
</dbReference>
<dbReference type="RefSeq" id="WP_346051053.1">
    <property type="nucleotide sequence ID" value="NZ_JAYGII010000010.1"/>
</dbReference>
<dbReference type="InterPro" id="IPR018704">
    <property type="entry name" value="SecYEG/CpoB_TPR"/>
</dbReference>
<proteinExistence type="inferred from homology"/>
<feature type="transmembrane region" description="Helical" evidence="9">
    <location>
        <begin position="20"/>
        <end position="40"/>
    </location>
</feature>
<comment type="subcellular location">
    <subcellularLocation>
        <location evidence="1">Cell membrane</location>
        <topology evidence="1">Single-pass type II membrane protein</topology>
    </subcellularLocation>
</comment>
<evidence type="ECO:0000313" key="12">
    <source>
        <dbReference type="Proteomes" id="UP001302316"/>
    </source>
</evidence>
<evidence type="ECO:0000313" key="11">
    <source>
        <dbReference type="EMBL" id="MEA5445424.1"/>
    </source>
</evidence>
<protein>
    <recommendedName>
        <fullName evidence="8">Ancillary SecYEG translocon subunit</fullName>
    </recommendedName>
</protein>
<name>A0AAP6MJW0_9GAMM</name>
<dbReference type="PIRSF" id="PIRSF006170">
    <property type="entry name" value="YfgM"/>
    <property type="match status" value="1"/>
</dbReference>
<keyword evidence="4 9" id="KW-1133">Transmembrane helix</keyword>
<dbReference type="InterPro" id="IPR026039">
    <property type="entry name" value="YfgM"/>
</dbReference>
<dbReference type="Proteomes" id="UP001302316">
    <property type="component" value="Unassembled WGS sequence"/>
</dbReference>
<evidence type="ECO:0000256" key="1">
    <source>
        <dbReference type="ARBA" id="ARBA00004401"/>
    </source>
</evidence>
<evidence type="ECO:0000256" key="8">
    <source>
        <dbReference type="ARBA" id="ARBA00024235"/>
    </source>
</evidence>
<dbReference type="PANTHER" id="PTHR38035:SF1">
    <property type="entry name" value="ANCILLARY SECYEG TRANSLOCON SUBUNIT"/>
    <property type="match status" value="1"/>
</dbReference>
<evidence type="ECO:0000256" key="2">
    <source>
        <dbReference type="ARBA" id="ARBA00022475"/>
    </source>
</evidence>
<keyword evidence="12" id="KW-1185">Reference proteome</keyword>
<organism evidence="11 12">
    <name type="scientific">Natronospira elongata</name>
    <dbReference type="NCBI Taxonomy" id="3110268"/>
    <lineage>
        <taxon>Bacteria</taxon>
        <taxon>Pseudomonadati</taxon>
        <taxon>Pseudomonadota</taxon>
        <taxon>Gammaproteobacteria</taxon>
        <taxon>Natronospirales</taxon>
        <taxon>Natronospiraceae</taxon>
        <taxon>Natronospira</taxon>
    </lineage>
</organism>
<dbReference type="GO" id="GO:0005886">
    <property type="term" value="C:plasma membrane"/>
    <property type="evidence" value="ECO:0007669"/>
    <property type="project" value="UniProtKB-SubCell"/>
</dbReference>
<evidence type="ECO:0000256" key="4">
    <source>
        <dbReference type="ARBA" id="ARBA00022989"/>
    </source>
</evidence>
<dbReference type="EMBL" id="JAYGII010000010">
    <property type="protein sequence ID" value="MEA5445424.1"/>
    <property type="molecule type" value="Genomic_DNA"/>
</dbReference>
<evidence type="ECO:0000256" key="6">
    <source>
        <dbReference type="ARBA" id="ARBA00023186"/>
    </source>
</evidence>
<evidence type="ECO:0000256" key="7">
    <source>
        <dbReference type="ARBA" id="ARBA00024197"/>
    </source>
</evidence>
<gene>
    <name evidence="11" type="ORF">VCB98_06290</name>
</gene>
<dbReference type="SUPFAM" id="SSF48452">
    <property type="entry name" value="TPR-like"/>
    <property type="match status" value="1"/>
</dbReference>
<feature type="domain" description="Ancillary SecYEG translocon subunit/Cell division coordinator CpoB TPR" evidence="10">
    <location>
        <begin position="13"/>
        <end position="206"/>
    </location>
</feature>
<keyword evidence="3 9" id="KW-0812">Transmembrane</keyword>
<evidence type="ECO:0000259" key="10">
    <source>
        <dbReference type="Pfam" id="PF09976"/>
    </source>
</evidence>
<evidence type="ECO:0000256" key="3">
    <source>
        <dbReference type="ARBA" id="ARBA00022692"/>
    </source>
</evidence>
<comment type="similarity">
    <text evidence="7">Belongs to the YfgM family.</text>
</comment>
<accession>A0AAP6MJW0</accession>
<evidence type="ECO:0000256" key="9">
    <source>
        <dbReference type="SAM" id="Phobius"/>
    </source>
</evidence>
<keyword evidence="5 9" id="KW-0472">Membrane</keyword>
<keyword evidence="2" id="KW-1003">Cell membrane</keyword>